<dbReference type="Pfam" id="PF05133">
    <property type="entry name" value="SPP1_portal"/>
    <property type="match status" value="1"/>
</dbReference>
<dbReference type="Proteomes" id="UP000824017">
    <property type="component" value="Unassembled WGS sequence"/>
</dbReference>
<accession>A0A9D2IIZ8</accession>
<evidence type="ECO:0000313" key="3">
    <source>
        <dbReference type="Proteomes" id="UP000824017"/>
    </source>
</evidence>
<reference evidence="2" key="2">
    <citation type="submission" date="2021-04" db="EMBL/GenBank/DDBJ databases">
        <authorList>
            <person name="Gilroy R."/>
        </authorList>
    </citation>
    <scope>NUCLEOTIDE SEQUENCE</scope>
    <source>
        <strain evidence="2">ChiGjej1B1-13045</strain>
    </source>
</reference>
<proteinExistence type="predicted"/>
<organism evidence="2 3">
    <name type="scientific">Candidatus Mediterraneibacter stercorigallinarum</name>
    <dbReference type="NCBI Taxonomy" id="2838686"/>
    <lineage>
        <taxon>Bacteria</taxon>
        <taxon>Bacillati</taxon>
        <taxon>Bacillota</taxon>
        <taxon>Clostridia</taxon>
        <taxon>Lachnospirales</taxon>
        <taxon>Lachnospiraceae</taxon>
        <taxon>Mediterraneibacter</taxon>
    </lineage>
</organism>
<dbReference type="InterPro" id="IPR021145">
    <property type="entry name" value="Portal_protein_SPP1_Gp6-like"/>
</dbReference>
<sequence>MFRLEDEEMLDEDRLGRFLALHAAEATFRYKPLMDAYMTEYPIFREPPKPKYKPDNRIAVNFAKYIVDTMNGFFIGIPIKLQCDDEKVANYVEFLDQYNDQDDNNAELAKICSIYGKGYEMYYVDQEGKIGITYLDPQEAFMIYDDSVLERPRYFVRTYVDSNNVLHGSVSDDEKVRYFIQKGKIQFLDEYETVHGFAGVPATEYRENAEEQGIFEPVMTMINAYNKAISEKANDVDYFADAYLKVLGTLLEEDDIKHIRDDRIINFDGDIEKVIVEFLQKPDGDTTQEHLIDRLERLIFQISMVADISDENFGTSSGIALKYKLQAMSNLAKTKERKFNSGMNRRYMLIFSNPVSGMLKDDWVKVKPIFTRNFPANVLEETQIAANLDGITSKRTQLGTLSIVDNVDDELKRIEDEEEESRNDPVMAQMFGGAANGQSDILEEPGDGAAET</sequence>
<name>A0A9D2IIZ8_9FIRM</name>
<dbReference type="NCBIfam" id="TIGR01538">
    <property type="entry name" value="portal_SPP1"/>
    <property type="match status" value="1"/>
</dbReference>
<evidence type="ECO:0000256" key="1">
    <source>
        <dbReference type="SAM" id="MobiDB-lite"/>
    </source>
</evidence>
<dbReference type="AlphaFoldDB" id="A0A9D2IIZ8"/>
<evidence type="ECO:0000313" key="2">
    <source>
        <dbReference type="EMBL" id="HIZ12644.1"/>
    </source>
</evidence>
<feature type="region of interest" description="Disordered" evidence="1">
    <location>
        <begin position="415"/>
        <end position="452"/>
    </location>
</feature>
<protein>
    <submittedName>
        <fullName evidence="2">Phage portal protein</fullName>
    </submittedName>
</protein>
<gene>
    <name evidence="2" type="ORF">H9817_01770</name>
</gene>
<dbReference type="EMBL" id="DXCD01000047">
    <property type="protein sequence ID" value="HIZ12644.1"/>
    <property type="molecule type" value="Genomic_DNA"/>
</dbReference>
<reference evidence="2" key="1">
    <citation type="journal article" date="2021" name="PeerJ">
        <title>Extensive microbial diversity within the chicken gut microbiome revealed by metagenomics and culture.</title>
        <authorList>
            <person name="Gilroy R."/>
            <person name="Ravi A."/>
            <person name="Getino M."/>
            <person name="Pursley I."/>
            <person name="Horton D.L."/>
            <person name="Alikhan N.F."/>
            <person name="Baker D."/>
            <person name="Gharbi K."/>
            <person name="Hall N."/>
            <person name="Watson M."/>
            <person name="Adriaenssens E.M."/>
            <person name="Foster-Nyarko E."/>
            <person name="Jarju S."/>
            <person name="Secka A."/>
            <person name="Antonio M."/>
            <person name="Oren A."/>
            <person name="Chaudhuri R.R."/>
            <person name="La Ragione R."/>
            <person name="Hildebrand F."/>
            <person name="Pallen M.J."/>
        </authorList>
    </citation>
    <scope>NUCLEOTIDE SEQUENCE</scope>
    <source>
        <strain evidence="2">ChiGjej1B1-13045</strain>
    </source>
</reference>
<comment type="caution">
    <text evidence="2">The sequence shown here is derived from an EMBL/GenBank/DDBJ whole genome shotgun (WGS) entry which is preliminary data.</text>
</comment>
<dbReference type="InterPro" id="IPR006428">
    <property type="entry name" value="Portal_SPP1-type"/>
</dbReference>